<dbReference type="RefSeq" id="WP_216640896.1">
    <property type="nucleotide sequence ID" value="NZ_PELS01000194.1"/>
</dbReference>
<protein>
    <submittedName>
        <fullName evidence="1">Uncharacterized protein</fullName>
    </submittedName>
</protein>
<evidence type="ECO:0000313" key="1">
    <source>
        <dbReference type="EMBL" id="RTI07657.1"/>
    </source>
</evidence>
<feature type="non-terminal residue" evidence="1">
    <location>
        <position position="243"/>
    </location>
</feature>
<dbReference type="EMBL" id="PEMG01000252">
    <property type="protein sequence ID" value="RTI07657.1"/>
    <property type="molecule type" value="Genomic_DNA"/>
</dbReference>
<gene>
    <name evidence="1" type="ORF">CSW30_08310</name>
</gene>
<comment type="caution">
    <text evidence="1">The sequence shown here is derived from an EMBL/GenBank/DDBJ whole genome shotgun (WGS) entry which is preliminary data.</text>
</comment>
<sequence>MKRLFPVLFLLSPALGAKPGEVAILPFPGLPPGALEVASDLPLLLAPQASDGGVVLVAVEVPPRFPPGSYRVCLGPVGGEALCREVTVEALAKLRAKVPGEAVGGSLRLALKNEGNLPLRVWLSPAEGSEVFFPPLALSLLPGEEGEAELSLSGFGLLRLRVASEAGEAFYLVRVRPEGGKPLPYTLSGLLEGGYALGTGTSLRLALEGALSREARLALALEGPHPSLRLGVGTGGFSLGFRA</sequence>
<dbReference type="AlphaFoldDB" id="A0A430UNL8"/>
<accession>A0A430UNL8</accession>
<evidence type="ECO:0000313" key="2">
    <source>
        <dbReference type="Proteomes" id="UP000287173"/>
    </source>
</evidence>
<organism evidence="1 2">
    <name type="scientific">Thermus scotoductus</name>
    <dbReference type="NCBI Taxonomy" id="37636"/>
    <lineage>
        <taxon>Bacteria</taxon>
        <taxon>Thermotogati</taxon>
        <taxon>Deinococcota</taxon>
        <taxon>Deinococci</taxon>
        <taxon>Thermales</taxon>
        <taxon>Thermaceae</taxon>
        <taxon>Thermus</taxon>
    </lineage>
</organism>
<proteinExistence type="predicted"/>
<name>A0A430UNL8_THESC</name>
<reference evidence="1 2" key="1">
    <citation type="journal article" date="2019" name="Extremophiles">
        <title>Biogeography of thermophiles and predominance of Thermus scotoductus in domestic water heaters.</title>
        <authorList>
            <person name="Wilpiszeski R.L."/>
            <person name="Zhang Z."/>
            <person name="House C.H."/>
        </authorList>
    </citation>
    <scope>NUCLEOTIDE SEQUENCE [LARGE SCALE GENOMIC DNA]</scope>
    <source>
        <strain evidence="1 2">17_S17</strain>
    </source>
</reference>
<dbReference type="Proteomes" id="UP000287173">
    <property type="component" value="Unassembled WGS sequence"/>
</dbReference>